<accession>A0A6U7U714</accession>
<sequence>MVMQMSDGSGRDGFILKANYHGRQQIGAARLFPVPTDGWRFHDASVKKAKAQWRPKRSTPEPNSTIICGSPKVQEAIEKGHGKRPMTVATLSSSRTTSPNPASRCYWSPKSEKSHQATLRALPVVLGRNEVTAVPRTASPLVGPPQLSSSPTATSTRFDSPQRTDSPQKHIPGYSGHVPGKRNNSFCAALPRIPPSCQVVALNNSPSLWQNPGAVSSPLAGSFALSRGWR</sequence>
<name>A0A6U7U714_9EUGL</name>
<reference evidence="3" key="1">
    <citation type="submission" date="2021-01" db="EMBL/GenBank/DDBJ databases">
        <authorList>
            <person name="Corre E."/>
            <person name="Pelletier E."/>
            <person name="Niang G."/>
            <person name="Scheremetjew M."/>
            <person name="Finn R."/>
            <person name="Kale V."/>
            <person name="Holt S."/>
            <person name="Cochrane G."/>
            <person name="Meng A."/>
            <person name="Brown T."/>
            <person name="Cohen L."/>
        </authorList>
    </citation>
    <scope>NUCLEOTIDE SEQUENCE</scope>
    <source>
        <strain evidence="3">NIES-381</strain>
    </source>
</reference>
<evidence type="ECO:0000256" key="1">
    <source>
        <dbReference type="SAM" id="MobiDB-lite"/>
    </source>
</evidence>
<protein>
    <submittedName>
        <fullName evidence="3">Uncharacterized protein</fullName>
    </submittedName>
</protein>
<feature type="region of interest" description="Disordered" evidence="1">
    <location>
        <begin position="136"/>
        <end position="178"/>
    </location>
</feature>
<feature type="region of interest" description="Disordered" evidence="1">
    <location>
        <begin position="90"/>
        <end position="109"/>
    </location>
</feature>
<organism evidence="3">
    <name type="scientific">Eutreptiella gymnastica</name>
    <dbReference type="NCBI Taxonomy" id="73025"/>
    <lineage>
        <taxon>Eukaryota</taxon>
        <taxon>Discoba</taxon>
        <taxon>Euglenozoa</taxon>
        <taxon>Euglenida</taxon>
        <taxon>Spirocuta</taxon>
        <taxon>Euglenophyceae</taxon>
        <taxon>Eutreptiales</taxon>
        <taxon>Eutreptiaceae</taxon>
        <taxon>Eutreptiella</taxon>
    </lineage>
</organism>
<feature type="compositionally biased region" description="Polar residues" evidence="1">
    <location>
        <begin position="146"/>
        <end position="159"/>
    </location>
</feature>
<evidence type="ECO:0000313" key="3">
    <source>
        <dbReference type="EMBL" id="CAD8997735.1"/>
    </source>
</evidence>
<dbReference type="EMBL" id="HBGA01022910">
    <property type="protein sequence ID" value="CAD8997734.1"/>
    <property type="molecule type" value="Transcribed_RNA"/>
</dbReference>
<gene>
    <name evidence="2" type="ORF">EGYM00392_LOCUS8800</name>
    <name evidence="3" type="ORF">EGYM00392_LOCUS8801</name>
</gene>
<dbReference type="AlphaFoldDB" id="A0A6U7U714"/>
<dbReference type="EMBL" id="HBGA01022911">
    <property type="protein sequence ID" value="CAD8997735.1"/>
    <property type="molecule type" value="Transcribed_RNA"/>
</dbReference>
<evidence type="ECO:0000313" key="2">
    <source>
        <dbReference type="EMBL" id="CAD8997734.1"/>
    </source>
</evidence>
<feature type="compositionally biased region" description="Polar residues" evidence="1">
    <location>
        <begin position="90"/>
        <end position="101"/>
    </location>
</feature>
<proteinExistence type="predicted"/>